<evidence type="ECO:0000313" key="3">
    <source>
        <dbReference type="Proteomes" id="UP000541154"/>
    </source>
</evidence>
<accession>A0A8H6A3P3</accession>
<reference evidence="2 3" key="1">
    <citation type="submission" date="2019-04" db="EMBL/GenBank/DDBJ databases">
        <title>Aspergillus burnettii sp. nov., novel species from soil in southeast Queensland.</title>
        <authorList>
            <person name="Gilchrist C.L.M."/>
            <person name="Pitt J.I."/>
            <person name="Lange L."/>
            <person name="Lacey H.J."/>
            <person name="Vuong D."/>
            <person name="Midgley D.J."/>
            <person name="Greenfield P."/>
            <person name="Bradbury M."/>
            <person name="Lacey E."/>
            <person name="Busk P.K."/>
            <person name="Pilgaard B."/>
            <person name="Chooi Y.H."/>
            <person name="Piggott A.M."/>
        </authorList>
    </citation>
    <scope>NUCLEOTIDE SEQUENCE [LARGE SCALE GENOMIC DNA]</scope>
    <source>
        <strain evidence="2 3">FRR 5400</strain>
    </source>
</reference>
<name>A0A8H6A3P3_PETAA</name>
<keyword evidence="3" id="KW-1185">Reference proteome</keyword>
<feature type="compositionally biased region" description="Basic and acidic residues" evidence="1">
    <location>
        <begin position="20"/>
        <end position="38"/>
    </location>
</feature>
<feature type="region of interest" description="Disordered" evidence="1">
    <location>
        <begin position="17"/>
        <end position="38"/>
    </location>
</feature>
<organism evidence="2 3">
    <name type="scientific">Petromyces alliaceus</name>
    <name type="common">Aspergillus alliaceus</name>
    <dbReference type="NCBI Taxonomy" id="209559"/>
    <lineage>
        <taxon>Eukaryota</taxon>
        <taxon>Fungi</taxon>
        <taxon>Dikarya</taxon>
        <taxon>Ascomycota</taxon>
        <taxon>Pezizomycotina</taxon>
        <taxon>Eurotiomycetes</taxon>
        <taxon>Eurotiomycetidae</taxon>
        <taxon>Eurotiales</taxon>
        <taxon>Aspergillaceae</taxon>
        <taxon>Aspergillus</taxon>
        <taxon>Aspergillus subgen. Circumdati</taxon>
    </lineage>
</organism>
<gene>
    <name evidence="2" type="ORF">ETB97_002106</name>
</gene>
<proteinExistence type="predicted"/>
<evidence type="ECO:0000313" key="2">
    <source>
        <dbReference type="EMBL" id="KAF5860020.1"/>
    </source>
</evidence>
<dbReference type="AlphaFoldDB" id="A0A8H6A3P3"/>
<protein>
    <submittedName>
        <fullName evidence="2">Uncharacterized protein</fullName>
    </submittedName>
</protein>
<sequence>MLAHALDSLTIAAGWGSGQIRRDHSSEVSGRNNEHRTTVEDGRFETLSRHEMGSTARQFVDHLEYPTEMDISKRIRSND</sequence>
<dbReference type="Proteomes" id="UP000541154">
    <property type="component" value="Unassembled WGS sequence"/>
</dbReference>
<comment type="caution">
    <text evidence="2">The sequence shown here is derived from an EMBL/GenBank/DDBJ whole genome shotgun (WGS) entry which is preliminary data.</text>
</comment>
<dbReference type="EMBL" id="SPNV01000144">
    <property type="protein sequence ID" value="KAF5860020.1"/>
    <property type="molecule type" value="Genomic_DNA"/>
</dbReference>
<evidence type="ECO:0000256" key="1">
    <source>
        <dbReference type="SAM" id="MobiDB-lite"/>
    </source>
</evidence>